<dbReference type="EMBL" id="CAJVCH010535746">
    <property type="protein sequence ID" value="CAG7825320.1"/>
    <property type="molecule type" value="Genomic_DNA"/>
</dbReference>
<dbReference type="AlphaFoldDB" id="A0A8J2LMY9"/>
<dbReference type="GO" id="GO:0047017">
    <property type="term" value="F:prostaglandin F synthase activity"/>
    <property type="evidence" value="ECO:0007669"/>
    <property type="project" value="TreeGrafter"/>
</dbReference>
<keyword evidence="2" id="KW-0963">Cytoplasm</keyword>
<gene>
    <name evidence="4" type="ORF">AFUS01_LOCUS35436</name>
</gene>
<dbReference type="GO" id="GO:0005737">
    <property type="term" value="C:cytoplasm"/>
    <property type="evidence" value="ECO:0007669"/>
    <property type="project" value="UniProtKB-SubCell"/>
</dbReference>
<evidence type="ECO:0000313" key="5">
    <source>
        <dbReference type="Proteomes" id="UP000708208"/>
    </source>
</evidence>
<dbReference type="GO" id="GO:0001516">
    <property type="term" value="P:prostaglandin biosynthetic process"/>
    <property type="evidence" value="ECO:0007669"/>
    <property type="project" value="TreeGrafter"/>
</dbReference>
<reference evidence="4" key="1">
    <citation type="submission" date="2021-06" db="EMBL/GenBank/DDBJ databases">
        <authorList>
            <person name="Hodson N. C."/>
            <person name="Mongue J. A."/>
            <person name="Jaron S. K."/>
        </authorList>
    </citation>
    <scope>NUCLEOTIDE SEQUENCE</scope>
</reference>
<dbReference type="Proteomes" id="UP000708208">
    <property type="component" value="Unassembled WGS sequence"/>
</dbReference>
<dbReference type="Pfam" id="PF13911">
    <property type="entry name" value="AhpC-TSA_2"/>
    <property type="match status" value="1"/>
</dbReference>
<keyword evidence="3" id="KW-0560">Oxidoreductase</keyword>
<proteinExistence type="predicted"/>
<sequence length="158" mass="17868">MLRENNIRLIGIGLEELGYETFLDGKYFDGELYVDTRHEQYKTLGFKKYNFFNGFFDAFFNKLTKKAYRGGRKNNLIGDIKGNGLQLGGTLIIAKGGKDVILFKKMEKFGDYLEVSKVLEALNIDRPEILEAVGSGNTAPNQCDGNICQLMWATTKVF</sequence>
<evidence type="ECO:0000256" key="2">
    <source>
        <dbReference type="ARBA" id="ARBA00022490"/>
    </source>
</evidence>
<comment type="subcellular location">
    <subcellularLocation>
        <location evidence="1">Cytoplasm</location>
    </subcellularLocation>
</comment>
<comment type="caution">
    <text evidence="4">The sequence shown here is derived from an EMBL/GenBank/DDBJ whole genome shotgun (WGS) entry which is preliminary data.</text>
</comment>
<dbReference type="PANTHER" id="PTHR28630">
    <property type="match status" value="1"/>
</dbReference>
<dbReference type="OrthoDB" id="40334at2759"/>
<accession>A0A8J2LMY9</accession>
<evidence type="ECO:0000313" key="4">
    <source>
        <dbReference type="EMBL" id="CAG7825320.1"/>
    </source>
</evidence>
<evidence type="ECO:0000256" key="3">
    <source>
        <dbReference type="ARBA" id="ARBA00023002"/>
    </source>
</evidence>
<evidence type="ECO:0000256" key="1">
    <source>
        <dbReference type="ARBA" id="ARBA00004496"/>
    </source>
</evidence>
<keyword evidence="5" id="KW-1185">Reference proteome</keyword>
<name>A0A8J2LMY9_9HEXA</name>
<organism evidence="4 5">
    <name type="scientific">Allacma fusca</name>
    <dbReference type="NCBI Taxonomy" id="39272"/>
    <lineage>
        <taxon>Eukaryota</taxon>
        <taxon>Metazoa</taxon>
        <taxon>Ecdysozoa</taxon>
        <taxon>Arthropoda</taxon>
        <taxon>Hexapoda</taxon>
        <taxon>Collembola</taxon>
        <taxon>Symphypleona</taxon>
        <taxon>Sminthuridae</taxon>
        <taxon>Allacma</taxon>
    </lineage>
</organism>
<dbReference type="PANTHER" id="PTHR28630:SF29">
    <property type="entry name" value="PROSTAMIDE_PROSTAGLANDIN F SYNTHASE"/>
    <property type="match status" value="1"/>
</dbReference>
<dbReference type="InterPro" id="IPR032801">
    <property type="entry name" value="PXL2A/B/C"/>
</dbReference>
<protein>
    <submittedName>
        <fullName evidence="4">Uncharacterized protein</fullName>
    </submittedName>
</protein>